<dbReference type="AlphaFoldDB" id="A0A8X6PU42"/>
<keyword evidence="2" id="KW-1185">Reference proteome</keyword>
<evidence type="ECO:0000313" key="2">
    <source>
        <dbReference type="Proteomes" id="UP000887013"/>
    </source>
</evidence>
<accession>A0A8X6PU42</accession>
<evidence type="ECO:0000313" key="1">
    <source>
        <dbReference type="EMBL" id="GFT89716.1"/>
    </source>
</evidence>
<protein>
    <submittedName>
        <fullName evidence="1">Uncharacterized protein</fullName>
    </submittedName>
</protein>
<comment type="caution">
    <text evidence="1">The sequence shown here is derived from an EMBL/GenBank/DDBJ whole genome shotgun (WGS) entry which is preliminary data.</text>
</comment>
<organism evidence="1 2">
    <name type="scientific">Nephila pilipes</name>
    <name type="common">Giant wood spider</name>
    <name type="synonym">Nephila maculata</name>
    <dbReference type="NCBI Taxonomy" id="299642"/>
    <lineage>
        <taxon>Eukaryota</taxon>
        <taxon>Metazoa</taxon>
        <taxon>Ecdysozoa</taxon>
        <taxon>Arthropoda</taxon>
        <taxon>Chelicerata</taxon>
        <taxon>Arachnida</taxon>
        <taxon>Araneae</taxon>
        <taxon>Araneomorphae</taxon>
        <taxon>Entelegynae</taxon>
        <taxon>Araneoidea</taxon>
        <taxon>Nephilidae</taxon>
        <taxon>Nephila</taxon>
    </lineage>
</organism>
<reference evidence="1" key="1">
    <citation type="submission" date="2020-08" db="EMBL/GenBank/DDBJ databases">
        <title>Multicomponent nature underlies the extraordinary mechanical properties of spider dragline silk.</title>
        <authorList>
            <person name="Kono N."/>
            <person name="Nakamura H."/>
            <person name="Mori M."/>
            <person name="Yoshida Y."/>
            <person name="Ohtoshi R."/>
            <person name="Malay A.D."/>
            <person name="Moran D.A.P."/>
            <person name="Tomita M."/>
            <person name="Numata K."/>
            <person name="Arakawa K."/>
        </authorList>
    </citation>
    <scope>NUCLEOTIDE SEQUENCE</scope>
</reference>
<dbReference type="Proteomes" id="UP000887013">
    <property type="component" value="Unassembled WGS sequence"/>
</dbReference>
<dbReference type="EMBL" id="BMAW01073881">
    <property type="protein sequence ID" value="GFT89716.1"/>
    <property type="molecule type" value="Genomic_DNA"/>
</dbReference>
<gene>
    <name evidence="1" type="ORF">NPIL_124471</name>
</gene>
<proteinExistence type="predicted"/>
<name>A0A8X6PU42_NEPPI</name>
<sequence length="85" mass="9471">MLLSSPFGFLHSRRRWMGFYRSRGAMFRNKSHCSLGLVESFASLSINYMLVLVGMCCSGAVDVLEALFCRTNLLEFGAAGWILLG</sequence>